<protein>
    <recommendedName>
        <fullName evidence="6">Nucleoporin Nup54 alpha-helical domain-containing protein</fullName>
    </recommendedName>
</protein>
<dbReference type="KEGG" id="mgl:MGL_1233"/>
<dbReference type="InterPro" id="IPR025712">
    <property type="entry name" value="Nup54_alpha-helical_dom"/>
</dbReference>
<feature type="domain" description="Nucleoporin Nup54 alpha-helical" evidence="6">
    <location>
        <begin position="367"/>
        <end position="515"/>
    </location>
</feature>
<dbReference type="RefSeq" id="XP_001731965.1">
    <property type="nucleotide sequence ID" value="XM_001731913.1"/>
</dbReference>
<dbReference type="InterPro" id="IPR024864">
    <property type="entry name" value="Nup54/Nup57/Nup44"/>
</dbReference>
<dbReference type="GO" id="GO:0006607">
    <property type="term" value="P:NLS-bearing protein import into nucleus"/>
    <property type="evidence" value="ECO:0007669"/>
    <property type="project" value="TreeGrafter"/>
</dbReference>
<dbReference type="PANTHER" id="PTHR13000">
    <property type="entry name" value="NUCLEOPORIN P54"/>
    <property type="match status" value="1"/>
</dbReference>
<evidence type="ECO:0000259" key="6">
    <source>
        <dbReference type="Pfam" id="PF13874"/>
    </source>
</evidence>
<proteinExistence type="predicted"/>
<feature type="compositionally biased region" description="Polar residues" evidence="5">
    <location>
        <begin position="181"/>
        <end position="191"/>
    </location>
</feature>
<keyword evidence="8" id="KW-1185">Reference proteome</keyword>
<dbReference type="EMBL" id="AAYY01000003">
    <property type="protein sequence ID" value="EDP44751.1"/>
    <property type="molecule type" value="Genomic_DNA"/>
</dbReference>
<evidence type="ECO:0000256" key="3">
    <source>
        <dbReference type="ARBA" id="ARBA00023132"/>
    </source>
</evidence>
<feature type="compositionally biased region" description="Low complexity" evidence="5">
    <location>
        <begin position="140"/>
        <end position="177"/>
    </location>
</feature>
<feature type="compositionally biased region" description="Low complexity" evidence="5">
    <location>
        <begin position="83"/>
        <end position="104"/>
    </location>
</feature>
<feature type="compositionally biased region" description="Polar residues" evidence="5">
    <location>
        <begin position="7"/>
        <end position="41"/>
    </location>
</feature>
<organism evidence="7 8">
    <name type="scientific">Malassezia globosa (strain ATCC MYA-4612 / CBS 7966)</name>
    <name type="common">Dandruff-associated fungus</name>
    <dbReference type="NCBI Taxonomy" id="425265"/>
    <lineage>
        <taxon>Eukaryota</taxon>
        <taxon>Fungi</taxon>
        <taxon>Dikarya</taxon>
        <taxon>Basidiomycota</taxon>
        <taxon>Ustilaginomycotina</taxon>
        <taxon>Malasseziomycetes</taxon>
        <taxon>Malasseziales</taxon>
        <taxon>Malasseziaceae</taxon>
        <taxon>Malassezia</taxon>
    </lineage>
</organism>
<dbReference type="VEuPathDB" id="FungiDB:MGL_1233"/>
<keyword evidence="2" id="KW-0813">Transport</keyword>
<evidence type="ECO:0000256" key="1">
    <source>
        <dbReference type="ARBA" id="ARBA00004567"/>
    </source>
</evidence>
<comment type="caution">
    <text evidence="7">The sequence shown here is derived from an EMBL/GenBank/DDBJ whole genome shotgun (WGS) entry which is preliminary data.</text>
</comment>
<dbReference type="AlphaFoldDB" id="A8PWV7"/>
<feature type="compositionally biased region" description="Polar residues" evidence="5">
    <location>
        <begin position="267"/>
        <end position="281"/>
    </location>
</feature>
<feature type="compositionally biased region" description="Low complexity" evidence="5">
    <location>
        <begin position="111"/>
        <end position="131"/>
    </location>
</feature>
<dbReference type="Pfam" id="PF13634">
    <property type="entry name" value="Nucleoporin_FG"/>
    <property type="match status" value="2"/>
</dbReference>
<dbReference type="GeneID" id="5856270"/>
<dbReference type="PANTHER" id="PTHR13000:SF0">
    <property type="entry name" value="NUCLEOPORIN P54"/>
    <property type="match status" value="1"/>
</dbReference>
<keyword evidence="3" id="KW-0653">Protein transport</keyword>
<keyword evidence="3" id="KW-0509">mRNA transport</keyword>
<dbReference type="GO" id="GO:0017056">
    <property type="term" value="F:structural constituent of nuclear pore"/>
    <property type="evidence" value="ECO:0007669"/>
    <property type="project" value="TreeGrafter"/>
</dbReference>
<dbReference type="OrthoDB" id="6162375at2759"/>
<feature type="compositionally biased region" description="Polar residues" evidence="5">
    <location>
        <begin position="235"/>
        <end position="245"/>
    </location>
</feature>
<feature type="compositionally biased region" description="Polar residues" evidence="5">
    <location>
        <begin position="56"/>
        <end position="68"/>
    </location>
</feature>
<dbReference type="GO" id="GO:0006999">
    <property type="term" value="P:nuclear pore organization"/>
    <property type="evidence" value="ECO:0007669"/>
    <property type="project" value="TreeGrafter"/>
</dbReference>
<dbReference type="Proteomes" id="UP000008837">
    <property type="component" value="Unassembled WGS sequence"/>
</dbReference>
<keyword evidence="4" id="KW-0539">Nucleus</keyword>
<evidence type="ECO:0000256" key="4">
    <source>
        <dbReference type="ARBA" id="ARBA00023242"/>
    </source>
</evidence>
<keyword evidence="3" id="KW-0906">Nuclear pore complex</keyword>
<sequence length="591" mass="61555">MAFSFNKAPTASTSLFGGTNTAPSFGAGTNTNTGAPAQTGTGLFGASAPSQGGLFGSSTTQSNAQQSGGLFGSKPAQSGGLFGSQTSQPQQSGGLFGSQGNQPQQGGGLFGSQTSQPQQSGGLFGSQTGQPQQGGGLFGSQGNQPQQGGSLFGSQTSQPQQSGGLFGSQTGQPQQSGGLFGSQTNQPQQSGGLFGSQTGQPQQGGGLFGSQASQPQQSGGLFGSQTSQPQQSGSLFGSQPSRTQQSGGGLFGLQPNQPQQGGGLFGSQTQPQPNSLFGQPTSSLNSSASMPANAASNTASQDRKLGAPLHVQLDRIAASWDTSNLGTCQFQVRMSDAHTKYYLYNRAPDAQSLTQLCVRRPDAVGPMHDNLWNKALQENPEPERLYPVLAVGFGDLQVRSNAQKTEASRQLSKAAELSKKLADLHQKHDLSNAVRAHSAMMMQTRIHQRLLSFVKDTSMLIPALRGQSLTAVEDNVKALLENCDAQLNGAMGDYAASSTEHARLRAQMNELWAQLSVVRAKREASQAQGRANGGTEWVVVDESSFDEITHILAALQQGLVHLSNTLTSDSKALDTVCDGLKGVPLVGVRHR</sequence>
<reference evidence="7 8" key="1">
    <citation type="journal article" date="2007" name="Proc. Natl. Acad. Sci. U.S.A.">
        <title>Dandruff-associated Malassezia genomes reveal convergent and divergent virulence traits shared with plant and human fungal pathogens.</title>
        <authorList>
            <person name="Xu J."/>
            <person name="Saunders C.W."/>
            <person name="Hu P."/>
            <person name="Grant R.A."/>
            <person name="Boekhout T."/>
            <person name="Kuramae E.E."/>
            <person name="Kronstad J.W."/>
            <person name="Deangelis Y.M."/>
            <person name="Reeder N.L."/>
            <person name="Johnstone K.R."/>
            <person name="Leland M."/>
            <person name="Fieno A.M."/>
            <person name="Begley W.M."/>
            <person name="Sun Y."/>
            <person name="Lacey M.P."/>
            <person name="Chaudhary T."/>
            <person name="Keough T."/>
            <person name="Chu L."/>
            <person name="Sears R."/>
            <person name="Yuan B."/>
            <person name="Dawson T.L.Jr."/>
        </authorList>
    </citation>
    <scope>NUCLEOTIDE SEQUENCE [LARGE SCALE GENOMIC DNA]</scope>
    <source>
        <strain evidence="8">ATCC MYA-4612 / CBS 7966</strain>
    </source>
</reference>
<feature type="region of interest" description="Disordered" evidence="5">
    <location>
        <begin position="1"/>
        <end position="303"/>
    </location>
</feature>
<evidence type="ECO:0000256" key="2">
    <source>
        <dbReference type="ARBA" id="ARBA00022448"/>
    </source>
</evidence>
<dbReference type="Pfam" id="PF13874">
    <property type="entry name" value="Nup54"/>
    <property type="match status" value="1"/>
</dbReference>
<dbReference type="OMA" id="NVMKRDT"/>
<evidence type="ECO:0000256" key="5">
    <source>
        <dbReference type="SAM" id="MobiDB-lite"/>
    </source>
</evidence>
<accession>A8PWV7</accession>
<dbReference type="STRING" id="425265.A8PWV7"/>
<dbReference type="GO" id="GO:0036228">
    <property type="term" value="P:protein localization to nuclear inner membrane"/>
    <property type="evidence" value="ECO:0007669"/>
    <property type="project" value="TreeGrafter"/>
</dbReference>
<dbReference type="GO" id="GO:0044613">
    <property type="term" value="C:nuclear pore central transport channel"/>
    <property type="evidence" value="ECO:0007669"/>
    <property type="project" value="TreeGrafter"/>
</dbReference>
<feature type="compositionally biased region" description="Low complexity" evidence="5">
    <location>
        <begin position="282"/>
        <end position="300"/>
    </location>
</feature>
<evidence type="ECO:0000313" key="8">
    <source>
        <dbReference type="Proteomes" id="UP000008837"/>
    </source>
</evidence>
<dbReference type="InterPro" id="IPR025574">
    <property type="entry name" value="Nucleoporin_FG_rpt"/>
</dbReference>
<gene>
    <name evidence="7" type="ORF">MGL_1233</name>
</gene>
<comment type="subcellular location">
    <subcellularLocation>
        <location evidence="1">Nucleus</location>
        <location evidence="1">Nuclear pore complex</location>
    </subcellularLocation>
</comment>
<evidence type="ECO:0000313" key="7">
    <source>
        <dbReference type="EMBL" id="EDP44751.1"/>
    </source>
</evidence>
<keyword evidence="3" id="KW-0811">Translocation</keyword>
<dbReference type="InParanoid" id="A8PWV7"/>
<feature type="compositionally biased region" description="Low complexity" evidence="5">
    <location>
        <begin position="209"/>
        <end position="234"/>
    </location>
</feature>
<name>A8PWV7_MALGO</name>